<dbReference type="PANTHER" id="PTHR40763">
    <property type="entry name" value="MEMBRANE PROTEIN-RELATED"/>
    <property type="match status" value="1"/>
</dbReference>
<dbReference type="AlphaFoldDB" id="A0A6J7JA97"/>
<evidence type="ECO:0000313" key="3">
    <source>
        <dbReference type="EMBL" id="CAB4940283.1"/>
    </source>
</evidence>
<dbReference type="PANTHER" id="PTHR40763:SF4">
    <property type="entry name" value="DUF1707 DOMAIN-CONTAINING PROTEIN"/>
    <property type="match status" value="1"/>
</dbReference>
<dbReference type="Pfam" id="PF09922">
    <property type="entry name" value="LiaF-like_C"/>
    <property type="match status" value="1"/>
</dbReference>
<feature type="domain" description="Cell wall-active antibiotics response LiaF-like C-terminal" evidence="2">
    <location>
        <begin position="105"/>
        <end position="167"/>
    </location>
</feature>
<organism evidence="3">
    <name type="scientific">freshwater metagenome</name>
    <dbReference type="NCBI Taxonomy" id="449393"/>
    <lineage>
        <taxon>unclassified sequences</taxon>
        <taxon>metagenomes</taxon>
        <taxon>ecological metagenomes</taxon>
    </lineage>
</organism>
<protein>
    <submittedName>
        <fullName evidence="3">Unannotated protein</fullName>
    </submittedName>
</protein>
<feature type="domain" description="DUF1707" evidence="1">
    <location>
        <begin position="10"/>
        <end position="62"/>
    </location>
</feature>
<evidence type="ECO:0000259" key="2">
    <source>
        <dbReference type="Pfam" id="PF09922"/>
    </source>
</evidence>
<dbReference type="EMBL" id="CAFBMK010000237">
    <property type="protein sequence ID" value="CAB4940283.1"/>
    <property type="molecule type" value="Genomic_DNA"/>
</dbReference>
<evidence type="ECO:0000259" key="1">
    <source>
        <dbReference type="Pfam" id="PF08044"/>
    </source>
</evidence>
<dbReference type="InterPro" id="IPR012551">
    <property type="entry name" value="DUF1707_SHOCT-like"/>
</dbReference>
<reference evidence="3" key="1">
    <citation type="submission" date="2020-05" db="EMBL/GenBank/DDBJ databases">
        <authorList>
            <person name="Chiriac C."/>
            <person name="Salcher M."/>
            <person name="Ghai R."/>
            <person name="Kavagutti S V."/>
        </authorList>
    </citation>
    <scope>NUCLEOTIDE SEQUENCE</scope>
</reference>
<dbReference type="InterPro" id="IPR024425">
    <property type="entry name" value="LiaF-like_C"/>
</dbReference>
<proteinExistence type="predicted"/>
<sequence length="213" mass="22607">MADRSDPPPIRASDAERDGVMDALRDAAAEGRLTFEELADRIDAAGRAVTRDDLAALTADLPPTGEHRVAGLPGAVAPADGPGTAVRAPENRRSVFGDVRQAGAWRVPYVSRWSTVFGDIDIDLREAVVSHGRIEIDAQTVFGDVTLLVPEGVVVDVRSRTGFGVVRQEAGESGPAGAPVVVLTGGSWFGDVRVRAKRLRERLADVLRGRLGP</sequence>
<name>A0A6J7JA97_9ZZZZ</name>
<gene>
    <name evidence="3" type="ORF">UFOPK3564_02904</name>
</gene>
<accession>A0A6J7JA97</accession>
<dbReference type="Pfam" id="PF08044">
    <property type="entry name" value="DUF1707"/>
    <property type="match status" value="1"/>
</dbReference>